<evidence type="ECO:0000256" key="1">
    <source>
        <dbReference type="SAM" id="SignalP"/>
    </source>
</evidence>
<dbReference type="GO" id="GO:0022857">
    <property type="term" value="F:transmembrane transporter activity"/>
    <property type="evidence" value="ECO:0007669"/>
    <property type="project" value="InterPro"/>
</dbReference>
<dbReference type="Pfam" id="PF04069">
    <property type="entry name" value="OpuAC"/>
    <property type="match status" value="1"/>
</dbReference>
<dbReference type="Gene3D" id="3.40.190.100">
    <property type="entry name" value="Glycine betaine-binding periplasmic protein, domain 2"/>
    <property type="match status" value="1"/>
</dbReference>
<dbReference type="EMBL" id="FWFX01000005">
    <property type="protein sequence ID" value="SLN42632.1"/>
    <property type="molecule type" value="Genomic_DNA"/>
</dbReference>
<proteinExistence type="predicted"/>
<dbReference type="AlphaFoldDB" id="A0A1X6Z6M0"/>
<dbReference type="Gene3D" id="3.10.105.10">
    <property type="entry name" value="Dipeptide-binding Protein, Domain 3"/>
    <property type="match status" value="2"/>
</dbReference>
<keyword evidence="4" id="KW-1185">Reference proteome</keyword>
<evidence type="ECO:0000313" key="4">
    <source>
        <dbReference type="Proteomes" id="UP000193061"/>
    </source>
</evidence>
<feature type="signal peptide" evidence="1">
    <location>
        <begin position="1"/>
        <end position="22"/>
    </location>
</feature>
<accession>A0A1X6Z6M0</accession>
<protein>
    <submittedName>
        <fullName evidence="3">Glycine betaine/carnitine transport binding protein GbuC</fullName>
    </submittedName>
</protein>
<dbReference type="CDD" id="cd13643">
    <property type="entry name" value="PBP2_BCP_2"/>
    <property type="match status" value="1"/>
</dbReference>
<dbReference type="SUPFAM" id="SSF53850">
    <property type="entry name" value="Periplasmic binding protein-like II"/>
    <property type="match status" value="1"/>
</dbReference>
<feature type="chain" id="PRO_5013367213" evidence="1">
    <location>
        <begin position="23"/>
        <end position="319"/>
    </location>
</feature>
<reference evidence="3 4" key="1">
    <citation type="submission" date="2017-03" db="EMBL/GenBank/DDBJ databases">
        <authorList>
            <person name="Afonso C.L."/>
            <person name="Miller P.J."/>
            <person name="Scott M.A."/>
            <person name="Spackman E."/>
            <person name="Goraichik I."/>
            <person name="Dimitrov K.M."/>
            <person name="Suarez D.L."/>
            <person name="Swayne D.E."/>
        </authorList>
    </citation>
    <scope>NUCLEOTIDE SEQUENCE [LARGE SCALE GENOMIC DNA]</scope>
    <source>
        <strain evidence="3 4">CECT 7450</strain>
    </source>
</reference>
<dbReference type="OrthoDB" id="7805658at2"/>
<feature type="domain" description="ABC-type glycine betaine transport system substrate-binding" evidence="2">
    <location>
        <begin position="28"/>
        <end position="303"/>
    </location>
</feature>
<dbReference type="InterPro" id="IPR007210">
    <property type="entry name" value="ABC_Gly_betaine_transp_sub-bd"/>
</dbReference>
<organism evidence="3 4">
    <name type="scientific">Roseovarius albus</name>
    <dbReference type="NCBI Taxonomy" id="1247867"/>
    <lineage>
        <taxon>Bacteria</taxon>
        <taxon>Pseudomonadati</taxon>
        <taxon>Pseudomonadota</taxon>
        <taxon>Alphaproteobacteria</taxon>
        <taxon>Rhodobacterales</taxon>
        <taxon>Roseobacteraceae</taxon>
        <taxon>Roseovarius</taxon>
    </lineage>
</organism>
<sequence length="319" mass="34738">MNTFSKATLASLAMAVSPIAVMAEDSSDPIVIPIHNWSSQIVMSNVVGQIFESMGNNVEYVTTDSQAVYESVRLGDVALEMEVWEGAFGASFRAALEKGGLHDAGDHDAVTREDWWYPMWTKDACPGLPSWEALNDCAALFATAETGDKGRYLDGPVDWLKHGQERVAALGMDFTVVNAGSAAALWAEIGAAEADKRPVVVFNWTPNFAEAVWPGEFVEFPEWVDGCDTDPSVGPNPDATYDCGNPAKGYLKKAAWDGMEEKWPTAYCVLTQISFTNPQIAEMAKFVDTDEMEPEEAAEEWLGENADSVVQPWIDACAS</sequence>
<name>A0A1X6Z6M0_9RHOB</name>
<dbReference type="GO" id="GO:0043190">
    <property type="term" value="C:ATP-binding cassette (ABC) transporter complex"/>
    <property type="evidence" value="ECO:0007669"/>
    <property type="project" value="InterPro"/>
</dbReference>
<evidence type="ECO:0000313" key="3">
    <source>
        <dbReference type="EMBL" id="SLN42632.1"/>
    </source>
</evidence>
<evidence type="ECO:0000259" key="2">
    <source>
        <dbReference type="Pfam" id="PF04069"/>
    </source>
</evidence>
<dbReference type="RefSeq" id="WP_085805593.1">
    <property type="nucleotide sequence ID" value="NZ_FWFX01000005.1"/>
</dbReference>
<keyword evidence="1" id="KW-0732">Signal</keyword>
<gene>
    <name evidence="3" type="primary">gbuC_2</name>
    <name evidence="3" type="ORF">ROA7450_02081</name>
</gene>
<dbReference type="Proteomes" id="UP000193061">
    <property type="component" value="Unassembled WGS sequence"/>
</dbReference>